<accession>C5A6M5</accession>
<dbReference type="GeneID" id="7988118"/>
<reference evidence="2 3" key="1">
    <citation type="journal article" date="2007" name="Genome Biol.">
        <title>Genome analysis and genome-wide proteomics of Thermococcus gammatolerans, the most radioresistant organism known amongst the Archaea.</title>
        <authorList>
            <person name="Zivanovic Y."/>
            <person name="Armengaud J."/>
            <person name="Lagorce A."/>
            <person name="Leplat C."/>
            <person name="Guerin P."/>
            <person name="Dutertre M."/>
            <person name="Anthouard V."/>
            <person name="Forterre P."/>
            <person name="Wincker P."/>
            <person name="Confalonieri F."/>
        </authorList>
    </citation>
    <scope>NUCLEOTIDE SEQUENCE [LARGE SCALE GENOMIC DNA]</scope>
    <source>
        <strain evidence="3">DSM 15229 / JCM 11827 / EJ3</strain>
    </source>
</reference>
<dbReference type="Proteomes" id="UP000001488">
    <property type="component" value="Chromosome"/>
</dbReference>
<keyword evidence="3" id="KW-1185">Reference proteome</keyword>
<dbReference type="SUPFAM" id="SSF89447">
    <property type="entry name" value="AbrB/MazE/MraZ-like"/>
    <property type="match status" value="1"/>
</dbReference>
<dbReference type="Pfam" id="PF02381">
    <property type="entry name" value="MraZ"/>
    <property type="match status" value="1"/>
</dbReference>
<dbReference type="KEGG" id="tga:TGAM_1385"/>
<dbReference type="OrthoDB" id="28233at2157"/>
<dbReference type="EMBL" id="CP001398">
    <property type="protein sequence ID" value="ACS33887.1"/>
    <property type="molecule type" value="Genomic_DNA"/>
</dbReference>
<dbReference type="InterPro" id="IPR037914">
    <property type="entry name" value="SpoVT-AbrB_sf"/>
</dbReference>
<dbReference type="HOGENOM" id="CLU_173007_2_0_2"/>
<evidence type="ECO:0000259" key="1">
    <source>
        <dbReference type="PROSITE" id="PS51740"/>
    </source>
</evidence>
<feature type="domain" description="SpoVT-AbrB" evidence="1">
    <location>
        <begin position="3"/>
        <end position="44"/>
    </location>
</feature>
<dbReference type="PROSITE" id="PS51740">
    <property type="entry name" value="SPOVT_ABRB"/>
    <property type="match status" value="1"/>
</dbReference>
<dbReference type="InterPro" id="IPR007159">
    <property type="entry name" value="SpoVT-AbrB_dom"/>
</dbReference>
<dbReference type="PaxDb" id="593117-TGAM_1385"/>
<dbReference type="RefSeq" id="WP_015858999.1">
    <property type="nucleotide sequence ID" value="NC_012804.1"/>
</dbReference>
<dbReference type="InterPro" id="IPR020603">
    <property type="entry name" value="MraZ_dom"/>
</dbReference>
<gene>
    <name evidence="2" type="ordered locus">TGAM_1385</name>
</gene>
<dbReference type="AlphaFoldDB" id="C5A6M5"/>
<dbReference type="eggNOG" id="arCOG04480">
    <property type="taxonomic scope" value="Archaea"/>
</dbReference>
<organism evidence="2 3">
    <name type="scientific">Thermococcus gammatolerans (strain DSM 15229 / JCM 11827 / EJ3)</name>
    <dbReference type="NCBI Taxonomy" id="593117"/>
    <lineage>
        <taxon>Archaea</taxon>
        <taxon>Methanobacteriati</taxon>
        <taxon>Methanobacteriota</taxon>
        <taxon>Thermococci</taxon>
        <taxon>Thermococcales</taxon>
        <taxon>Thermococcaceae</taxon>
        <taxon>Thermococcus</taxon>
    </lineage>
</organism>
<name>C5A6M5_THEGJ</name>
<evidence type="ECO:0000313" key="2">
    <source>
        <dbReference type="EMBL" id="ACS33887.1"/>
    </source>
</evidence>
<dbReference type="GO" id="GO:0003677">
    <property type="term" value="F:DNA binding"/>
    <property type="evidence" value="ECO:0007669"/>
    <property type="project" value="InterPro"/>
</dbReference>
<evidence type="ECO:0000313" key="3">
    <source>
        <dbReference type="Proteomes" id="UP000001488"/>
    </source>
</evidence>
<dbReference type="PATRIC" id="fig|593117.10.peg.1387"/>
<dbReference type="STRING" id="593117.TGAM_1385"/>
<protein>
    <submittedName>
        <fullName evidence="2">Transcription regulator, putative</fullName>
    </submittedName>
</protein>
<proteinExistence type="predicted"/>
<sequence length="69" mass="8189">MKVIIGKFDVQGRLLLPNELRDKLGDEVIIVDLEDRVELLPRKRVNLKRFFDTVEIEELKVWGELKKEL</sequence>